<dbReference type="SMART" id="SM01012">
    <property type="entry name" value="ANTAR"/>
    <property type="match status" value="1"/>
</dbReference>
<dbReference type="SUPFAM" id="SSF52172">
    <property type="entry name" value="CheY-like"/>
    <property type="match status" value="1"/>
</dbReference>
<protein>
    <submittedName>
        <fullName evidence="4">Nitrate- and nitrite sensing domain-containing protein</fullName>
    </submittedName>
    <submittedName>
        <fullName evidence="3">Nitrate-and nitrite-responsive positive regulator</fullName>
    </submittedName>
</protein>
<reference evidence="4" key="2">
    <citation type="submission" date="2023-07" db="EMBL/GenBank/DDBJ databases">
        <title>Genome content predicts the carbon catabolic preferences of heterotrophic bacteria.</title>
        <authorList>
            <person name="Gralka M."/>
        </authorList>
    </citation>
    <scope>NUCLEOTIDE SEQUENCE</scope>
    <source>
        <strain evidence="4">F2M12</strain>
    </source>
</reference>
<dbReference type="InterPro" id="IPR011006">
    <property type="entry name" value="CheY-like_superfamily"/>
</dbReference>
<dbReference type="KEGG" id="asq:AVL57_04515"/>
<dbReference type="InterPro" id="IPR013587">
    <property type="entry name" value="Nitrate/nitrite_sensing"/>
</dbReference>
<keyword evidence="1" id="KW-0175">Coiled coil</keyword>
<dbReference type="RefSeq" id="WP_057793946.1">
    <property type="nucleotide sequence ID" value="NZ_CAXIBE010000045.1"/>
</dbReference>
<proteinExistence type="predicted"/>
<sequence length="454" mass="51327">MQTDHEITAATHYSDATKRFLLAAKRAEITVLEQLSSNCRIVISVRNMVHALQRERGATNIYLASKGDRFAGQRTTHIEASCEAESMLRSQLKSLYLTDSHDTANPRLLSSITLALQGIDYLPVLREQAKNLTLSPLDSTRAYCRLVAGLLTVIFEAADIASDPVITRLLVALFNFMQGKEYAGQERAWGAIGFAETHFDKRLCDKLSALQHAQQHHFTVFNEFARACHKDAYQLLDDSPAAHDINQLRKMIAQLADGSPIAAEISEVWFDVATRRIDAMQEIENKLTDSLTKEAQTKVSNAHHEMKNHQRLIESFTDEHAQDGSPLTMLFDPRMPGLVEDSDLALIQHDMTGLNKDADISEQTQTLSAHRSFYDLLRGQAQYIEDMSRELEEAKRAITEHKLVDRAKLILMQQFQLNENDAYRKLQKQAMNEHKKLTDIAATVVEISNRANQR</sequence>
<dbReference type="InterPro" id="IPR005561">
    <property type="entry name" value="ANTAR"/>
</dbReference>
<dbReference type="Gene3D" id="1.10.10.10">
    <property type="entry name" value="Winged helix-like DNA-binding domain superfamily/Winged helix DNA-binding domain"/>
    <property type="match status" value="1"/>
</dbReference>
<dbReference type="PROSITE" id="PS50921">
    <property type="entry name" value="ANTAR"/>
    <property type="match status" value="1"/>
</dbReference>
<reference evidence="3 5" key="1">
    <citation type="submission" date="2015-12" db="EMBL/GenBank/DDBJ databases">
        <title>Intraspecies pangenome expansion in the marine bacterium Alteromonas.</title>
        <authorList>
            <person name="Lopez-Perez M."/>
            <person name="Rodriguez-Valera F."/>
        </authorList>
    </citation>
    <scope>NUCLEOTIDE SEQUENCE [LARGE SCALE GENOMIC DNA]</scope>
    <source>
        <strain evidence="3 5">LMG 21861</strain>
    </source>
</reference>
<dbReference type="InterPro" id="IPR036388">
    <property type="entry name" value="WH-like_DNA-bd_sf"/>
</dbReference>
<dbReference type="Pfam" id="PF08376">
    <property type="entry name" value="NIT"/>
    <property type="match status" value="1"/>
</dbReference>
<dbReference type="Pfam" id="PF03861">
    <property type="entry name" value="ANTAR"/>
    <property type="match status" value="1"/>
</dbReference>
<dbReference type="Proteomes" id="UP001170717">
    <property type="component" value="Unassembled WGS sequence"/>
</dbReference>
<name>A0AAW7YZ74_9ALTE</name>
<accession>A0AAW7YZ74</accession>
<dbReference type="Proteomes" id="UP000056750">
    <property type="component" value="Chromosome"/>
</dbReference>
<keyword evidence="5" id="KW-1185">Reference proteome</keyword>
<evidence type="ECO:0000313" key="4">
    <source>
        <dbReference type="EMBL" id="MDO6576498.1"/>
    </source>
</evidence>
<feature type="domain" description="ANTAR" evidence="2">
    <location>
        <begin position="384"/>
        <end position="445"/>
    </location>
</feature>
<evidence type="ECO:0000313" key="6">
    <source>
        <dbReference type="Proteomes" id="UP001170717"/>
    </source>
</evidence>
<evidence type="ECO:0000313" key="5">
    <source>
        <dbReference type="Proteomes" id="UP000056750"/>
    </source>
</evidence>
<dbReference type="GO" id="GO:0003723">
    <property type="term" value="F:RNA binding"/>
    <property type="evidence" value="ECO:0007669"/>
    <property type="project" value="InterPro"/>
</dbReference>
<gene>
    <name evidence="3" type="ORF">AVL57_04515</name>
    <name evidence="4" type="ORF">Q4527_03810</name>
</gene>
<dbReference type="GeneID" id="83256919"/>
<evidence type="ECO:0000259" key="2">
    <source>
        <dbReference type="PROSITE" id="PS50921"/>
    </source>
</evidence>
<dbReference type="AlphaFoldDB" id="A0AAW7YZ74"/>
<organism evidence="4 6">
    <name type="scientific">Alteromonas stellipolaris</name>
    <dbReference type="NCBI Taxonomy" id="233316"/>
    <lineage>
        <taxon>Bacteria</taxon>
        <taxon>Pseudomonadati</taxon>
        <taxon>Pseudomonadota</taxon>
        <taxon>Gammaproteobacteria</taxon>
        <taxon>Alteromonadales</taxon>
        <taxon>Alteromonadaceae</taxon>
        <taxon>Alteromonas/Salinimonas group</taxon>
        <taxon>Alteromonas</taxon>
    </lineage>
</organism>
<evidence type="ECO:0000313" key="3">
    <source>
        <dbReference type="EMBL" id="AMJ73300.1"/>
    </source>
</evidence>
<dbReference type="EMBL" id="JAUOQI010000002">
    <property type="protein sequence ID" value="MDO6576498.1"/>
    <property type="molecule type" value="Genomic_DNA"/>
</dbReference>
<evidence type="ECO:0000256" key="1">
    <source>
        <dbReference type="SAM" id="Coils"/>
    </source>
</evidence>
<dbReference type="EMBL" id="CP013926">
    <property type="protein sequence ID" value="AMJ73300.1"/>
    <property type="molecule type" value="Genomic_DNA"/>
</dbReference>
<feature type="coiled-coil region" evidence="1">
    <location>
        <begin position="377"/>
        <end position="404"/>
    </location>
</feature>